<organism evidence="6 7">
    <name type="scientific">Sparus aurata</name>
    <name type="common">Gilthead sea bream</name>
    <dbReference type="NCBI Taxonomy" id="8175"/>
    <lineage>
        <taxon>Eukaryota</taxon>
        <taxon>Metazoa</taxon>
        <taxon>Chordata</taxon>
        <taxon>Craniata</taxon>
        <taxon>Vertebrata</taxon>
        <taxon>Euteleostomi</taxon>
        <taxon>Actinopterygii</taxon>
        <taxon>Neopterygii</taxon>
        <taxon>Teleostei</taxon>
        <taxon>Neoteleostei</taxon>
        <taxon>Acanthomorphata</taxon>
        <taxon>Eupercaria</taxon>
        <taxon>Spariformes</taxon>
        <taxon>Sparidae</taxon>
        <taxon>Sparus</taxon>
    </lineage>
</organism>
<dbReference type="GO" id="GO:0009897">
    <property type="term" value="C:external side of plasma membrane"/>
    <property type="evidence" value="ECO:0007669"/>
    <property type="project" value="TreeGrafter"/>
</dbReference>
<protein>
    <submittedName>
        <fullName evidence="6">Uncharacterized LOC115577316</fullName>
    </submittedName>
</protein>
<keyword evidence="4" id="KW-0732">Signal</keyword>
<dbReference type="InParanoid" id="A0A671TIU6"/>
<dbReference type="GO" id="GO:0050852">
    <property type="term" value="P:T cell receptor signaling pathway"/>
    <property type="evidence" value="ECO:0007669"/>
    <property type="project" value="TreeGrafter"/>
</dbReference>
<feature type="domain" description="Immunoglobulin V-set" evidence="5">
    <location>
        <begin position="29"/>
        <end position="137"/>
    </location>
</feature>
<reference evidence="6" key="3">
    <citation type="submission" date="2025-09" db="UniProtKB">
        <authorList>
            <consortium name="Ensembl"/>
        </authorList>
    </citation>
    <scope>IDENTIFICATION</scope>
</reference>
<dbReference type="PANTHER" id="PTHR24100">
    <property type="entry name" value="BUTYROPHILIN"/>
    <property type="match status" value="1"/>
</dbReference>
<evidence type="ECO:0000259" key="5">
    <source>
        <dbReference type="Pfam" id="PF07686"/>
    </source>
</evidence>
<keyword evidence="7" id="KW-1185">Reference proteome</keyword>
<dbReference type="InterPro" id="IPR036179">
    <property type="entry name" value="Ig-like_dom_sf"/>
</dbReference>
<evidence type="ECO:0000313" key="6">
    <source>
        <dbReference type="Ensembl" id="ENSSAUP00010001963.1"/>
    </source>
</evidence>
<dbReference type="InterPro" id="IPR013783">
    <property type="entry name" value="Ig-like_fold"/>
</dbReference>
<keyword evidence="2" id="KW-0472">Membrane</keyword>
<reference evidence="6" key="2">
    <citation type="submission" date="2025-08" db="UniProtKB">
        <authorList>
            <consortium name="Ensembl"/>
        </authorList>
    </citation>
    <scope>IDENTIFICATION</scope>
</reference>
<dbReference type="AlphaFoldDB" id="A0A671TIU6"/>
<dbReference type="InterPro" id="IPR050504">
    <property type="entry name" value="IgSF_BTN/MOG"/>
</dbReference>
<reference evidence="6" key="1">
    <citation type="submission" date="2021-04" db="EMBL/GenBank/DDBJ databases">
        <authorList>
            <consortium name="Wellcome Sanger Institute Data Sharing"/>
        </authorList>
    </citation>
    <scope>NUCLEOTIDE SEQUENCE [LARGE SCALE GENOMIC DNA]</scope>
</reference>
<evidence type="ECO:0000256" key="4">
    <source>
        <dbReference type="SAM" id="SignalP"/>
    </source>
</evidence>
<dbReference type="InterPro" id="IPR013106">
    <property type="entry name" value="Ig_V-set"/>
</dbReference>
<name>A0A671TIU6_SPAAU</name>
<proteinExistence type="predicted"/>
<feature type="signal peptide" evidence="4">
    <location>
        <begin position="1"/>
        <end position="20"/>
    </location>
</feature>
<feature type="chain" id="PRO_5025478213" evidence="4">
    <location>
        <begin position="21"/>
        <end position="332"/>
    </location>
</feature>
<sequence>MRTSWCYTLLCFLLGGSVDSSSSVTQLQSVITRVGNEAVLPCSWKSRLPEVDLPTCHIQWATPVDTVFELRGEQKWEAEEFKGRVEVPEERLGSGDCSLIIRDVQIGDTGRYESFMVVDGARSKKTRVFIQGIKLSVFDHKSLQSRAPGEDLVLDLYTRHSFRVVFQDRNSSQWSDLWMRGDEDSERLEKNPHREQLTMRKLTSSDEGTYKFWMNTASLSAPCSSLWKVRVRPDLQVISTAFGLNKDSNVLVAHGSEFCKCQTTVFKLNWKLRELVERLLSFQILLLCSDPSVPSTLLHLHSCSYIYLPFYLIPVCLDPLLLFGRRFCLQGS</sequence>
<dbReference type="PANTHER" id="PTHR24100:SF151">
    <property type="entry name" value="ICOS LIGAND"/>
    <property type="match status" value="1"/>
</dbReference>
<gene>
    <name evidence="6" type="primary">igldcp</name>
</gene>
<keyword evidence="3" id="KW-0393">Immunoglobulin domain</keyword>
<dbReference type="Ensembl" id="ENSSAUT00010002040.1">
    <property type="protein sequence ID" value="ENSSAUP00010001963.1"/>
    <property type="gene ID" value="ENSSAUG00010000985.1"/>
</dbReference>
<evidence type="ECO:0000256" key="2">
    <source>
        <dbReference type="ARBA" id="ARBA00023136"/>
    </source>
</evidence>
<dbReference type="Pfam" id="PF07686">
    <property type="entry name" value="V-set"/>
    <property type="match status" value="1"/>
</dbReference>
<dbReference type="Gene3D" id="2.60.40.10">
    <property type="entry name" value="Immunoglobulins"/>
    <property type="match status" value="1"/>
</dbReference>
<dbReference type="SUPFAM" id="SSF48726">
    <property type="entry name" value="Immunoglobulin"/>
    <property type="match status" value="1"/>
</dbReference>
<dbReference type="GeneTree" id="ENSGT01030000234828"/>
<dbReference type="GO" id="GO:0005102">
    <property type="term" value="F:signaling receptor binding"/>
    <property type="evidence" value="ECO:0007669"/>
    <property type="project" value="TreeGrafter"/>
</dbReference>
<evidence type="ECO:0000256" key="1">
    <source>
        <dbReference type="ARBA" id="ARBA00004370"/>
    </source>
</evidence>
<dbReference type="GO" id="GO:0001817">
    <property type="term" value="P:regulation of cytokine production"/>
    <property type="evidence" value="ECO:0007669"/>
    <property type="project" value="TreeGrafter"/>
</dbReference>
<dbReference type="Proteomes" id="UP000472265">
    <property type="component" value="Chromosome 3"/>
</dbReference>
<accession>A0A671TIU6</accession>
<evidence type="ECO:0000313" key="7">
    <source>
        <dbReference type="Proteomes" id="UP000472265"/>
    </source>
</evidence>
<comment type="subcellular location">
    <subcellularLocation>
        <location evidence="1">Membrane</location>
    </subcellularLocation>
</comment>
<evidence type="ECO:0000256" key="3">
    <source>
        <dbReference type="ARBA" id="ARBA00023319"/>
    </source>
</evidence>